<comment type="caution">
    <text evidence="3">The sequence shown here is derived from an EMBL/GenBank/DDBJ whole genome shotgun (WGS) entry which is preliminary data.</text>
</comment>
<accession>A0A1J9QQS0</accession>
<feature type="region of interest" description="Disordered" evidence="1">
    <location>
        <begin position="646"/>
        <end position="669"/>
    </location>
</feature>
<dbReference type="OrthoDB" id="73875at2759"/>
<evidence type="ECO:0000256" key="2">
    <source>
        <dbReference type="SAM" id="SignalP"/>
    </source>
</evidence>
<organism evidence="3 4">
    <name type="scientific">Diplodia corticola</name>
    <dbReference type="NCBI Taxonomy" id="236234"/>
    <lineage>
        <taxon>Eukaryota</taxon>
        <taxon>Fungi</taxon>
        <taxon>Dikarya</taxon>
        <taxon>Ascomycota</taxon>
        <taxon>Pezizomycotina</taxon>
        <taxon>Dothideomycetes</taxon>
        <taxon>Dothideomycetes incertae sedis</taxon>
        <taxon>Botryosphaeriales</taxon>
        <taxon>Botryosphaeriaceae</taxon>
        <taxon>Diplodia</taxon>
    </lineage>
</organism>
<evidence type="ECO:0000313" key="3">
    <source>
        <dbReference type="EMBL" id="OJD30800.1"/>
    </source>
</evidence>
<gene>
    <name evidence="3" type="ORF">BKCO1_5600072</name>
</gene>
<feature type="chain" id="PRO_5013335225" evidence="2">
    <location>
        <begin position="22"/>
        <end position="846"/>
    </location>
</feature>
<dbReference type="GO" id="GO:0051118">
    <property type="term" value="F:glucan endo-1,3-alpha-glucosidase activity"/>
    <property type="evidence" value="ECO:0007669"/>
    <property type="project" value="InterPro"/>
</dbReference>
<dbReference type="STRING" id="236234.A0A1J9QQS0"/>
<dbReference type="CDD" id="cd11577">
    <property type="entry name" value="GH71"/>
    <property type="match status" value="1"/>
</dbReference>
<protein>
    <submittedName>
        <fullName evidence="3">Glycoside hydrolase family 71 protein</fullName>
    </submittedName>
</protein>
<keyword evidence="2" id="KW-0732">Signal</keyword>
<name>A0A1J9QQS0_9PEZI</name>
<reference evidence="3 4" key="1">
    <citation type="submission" date="2016-10" db="EMBL/GenBank/DDBJ databases">
        <title>Proteomics and genomics reveal pathogen-plant mechanisms compatible with a hemibiotrophic lifestyle of Diplodia corticola.</title>
        <authorList>
            <person name="Fernandes I."/>
            <person name="De Jonge R."/>
            <person name="Van De Peer Y."/>
            <person name="Devreese B."/>
            <person name="Alves A."/>
            <person name="Esteves A.C."/>
        </authorList>
    </citation>
    <scope>NUCLEOTIDE SEQUENCE [LARGE SCALE GENOMIC DNA]</scope>
    <source>
        <strain evidence="3 4">CBS 112549</strain>
    </source>
</reference>
<dbReference type="RefSeq" id="XP_020127060.1">
    <property type="nucleotide sequence ID" value="XM_020277436.1"/>
</dbReference>
<evidence type="ECO:0000256" key="1">
    <source>
        <dbReference type="SAM" id="MobiDB-lite"/>
    </source>
</evidence>
<dbReference type="Gene3D" id="3.20.20.80">
    <property type="entry name" value="Glycosidases"/>
    <property type="match status" value="1"/>
</dbReference>
<keyword evidence="4" id="KW-1185">Reference proteome</keyword>
<keyword evidence="3" id="KW-0378">Hydrolase</keyword>
<proteinExistence type="predicted"/>
<dbReference type="GeneID" id="31017697"/>
<dbReference type="EMBL" id="MNUE01000056">
    <property type="protein sequence ID" value="OJD30800.1"/>
    <property type="molecule type" value="Genomic_DNA"/>
</dbReference>
<evidence type="ECO:0000313" key="4">
    <source>
        <dbReference type="Proteomes" id="UP000183809"/>
    </source>
</evidence>
<dbReference type="Pfam" id="PF03659">
    <property type="entry name" value="Glyco_hydro_71"/>
    <property type="match status" value="1"/>
</dbReference>
<feature type="signal peptide" evidence="2">
    <location>
        <begin position="1"/>
        <end position="21"/>
    </location>
</feature>
<dbReference type="InterPro" id="IPR005197">
    <property type="entry name" value="Glyco_hydro_71"/>
</dbReference>
<sequence length="846" mass="92775">MHLQLLPWAALAACICEKATAKAVFAHYMVGNAYEEHIHSDIDDAAAVGLDGFALNIGDPRQAFVKQSLDYMFDYALANHPNFKLFISMDLWAAGDTEPKQSAKDFVSLIQQYMTHGAYQRGPAPDEFPMVSTFADGGLTNDTWIEWREEVGAVFLIPDFDGTEGYYQADPGWWAYWGDIVDGLFSWESAWPFRAGYGGEYPGDIGPDKKVIEGAANHSKPYMIPLSPQQYKNAYHTNIYRAGDVNMPLRMTSILDMDPSPEYVQIVTWRRPESHYVGNLWTEQNNDTDPGRYATQADFSHTGWQPLIGSFISAFKNSQKAVDMRPYGAEEFTGAMWYKTILKNASCPWDGASEYFVKPDGFSSSSDALNFAVVMPTAGYYVELYSGGEMIISAELHEGLNYGTLPGLRVGWQRMHIVDSAGNIKRVAAGGRCVSDGCPDCIYNMNAQVVPLSDNTEDSGECPETNCGRVDVYVPGSVWTGTPEIQCLPPCTFVLPPFQLSTATTISWPMLTTTFWWLSSGTTTTKTSYISVPPFTTTEIQLWPVTAETTDTETVTIKPIQNVMPPQLTVTLPSTIATFAPTRVGVSSQPSPTFYSSPHPEVIQPQPTVQITPVPSIPSITYTSATPVSTCTEHCGGYDCSRFGCSSDDEDSDDVTGTPAPGSDFVTEDWPDYGSIISADGPATEWESWLSAHWPTATTTSSKPTTATSTTAVPSATSSGYVQVALYRHAFSGQSYYQWHVYKGIRKSSSDGPDICDDPDKSDSVADGVITWPDSDWDLGSIGNYENCEYNGGSDGPGTLACDNLDTILCESVIHSEEHCGTDLAYSIWYSTLWLQCLWGNTLGDD</sequence>
<dbReference type="Proteomes" id="UP000183809">
    <property type="component" value="Unassembled WGS sequence"/>
</dbReference>
<dbReference type="AlphaFoldDB" id="A0A1J9QQS0"/>